<dbReference type="RefSeq" id="WP_044039289.1">
    <property type="nucleotide sequence ID" value="NZ_HG917868.1"/>
</dbReference>
<dbReference type="Gene3D" id="3.40.50.2300">
    <property type="match status" value="2"/>
</dbReference>
<dbReference type="KEGG" id="clt:CM240_2342"/>
<dbReference type="EMBL" id="HG917868">
    <property type="protein sequence ID" value="CDM69479.1"/>
    <property type="molecule type" value="Genomic_DNA"/>
</dbReference>
<protein>
    <recommendedName>
        <fullName evidence="4">ABC transporter substrate-binding protein</fullName>
    </recommendedName>
</protein>
<organism evidence="2 3">
    <name type="scientific">Clostridium bornimense</name>
    <dbReference type="NCBI Taxonomy" id="1216932"/>
    <lineage>
        <taxon>Bacteria</taxon>
        <taxon>Bacillati</taxon>
        <taxon>Bacillota</taxon>
        <taxon>Clostridia</taxon>
        <taxon>Eubacteriales</taxon>
        <taxon>Clostridiaceae</taxon>
        <taxon>Clostridium</taxon>
    </lineage>
</organism>
<gene>
    <name evidence="2" type="ORF">CM240_2342</name>
</gene>
<dbReference type="InterPro" id="IPR007487">
    <property type="entry name" value="ABC_transpt-TYRBP-like"/>
</dbReference>
<dbReference type="PANTHER" id="PTHR35271:SF1">
    <property type="entry name" value="ABC TRANSPORTER, SUBSTRATE-BINDING LIPOPROTEIN"/>
    <property type="match status" value="1"/>
</dbReference>
<dbReference type="eggNOG" id="COG2984">
    <property type="taxonomic scope" value="Bacteria"/>
</dbReference>
<dbReference type="SUPFAM" id="SSF53822">
    <property type="entry name" value="Periplasmic binding protein-like I"/>
    <property type="match status" value="1"/>
</dbReference>
<dbReference type="Proteomes" id="UP000019426">
    <property type="component" value="Chromosome M2/40_rep1"/>
</dbReference>
<dbReference type="AlphaFoldDB" id="W6S0V3"/>
<keyword evidence="1" id="KW-0732">Signal</keyword>
<evidence type="ECO:0000256" key="1">
    <source>
        <dbReference type="SAM" id="SignalP"/>
    </source>
</evidence>
<proteinExistence type="predicted"/>
<dbReference type="STRING" id="1216932.CM240_2342"/>
<dbReference type="OrthoDB" id="9776955at2"/>
<name>W6S0V3_9CLOT</name>
<evidence type="ECO:0000313" key="2">
    <source>
        <dbReference type="EMBL" id="CDM69479.1"/>
    </source>
</evidence>
<dbReference type="PATRIC" id="fig|1216932.3.peg.2320"/>
<keyword evidence="3" id="KW-1185">Reference proteome</keyword>
<dbReference type="InterPro" id="IPR028082">
    <property type="entry name" value="Peripla_BP_I"/>
</dbReference>
<dbReference type="PANTHER" id="PTHR35271">
    <property type="entry name" value="ABC TRANSPORTER, SUBSTRATE-BINDING LIPOPROTEIN-RELATED"/>
    <property type="match status" value="1"/>
</dbReference>
<evidence type="ECO:0008006" key="4">
    <source>
        <dbReference type="Google" id="ProtNLM"/>
    </source>
</evidence>
<reference evidence="2 3" key="1">
    <citation type="submission" date="2013-11" db="EMBL/GenBank/DDBJ databases">
        <title>Complete genome sequence of Clostridum sp. M2/40.</title>
        <authorList>
            <person name="Wibberg D."/>
            <person name="Puehler A."/>
            <person name="Schlueter A."/>
        </authorList>
    </citation>
    <scope>NUCLEOTIDE SEQUENCE [LARGE SCALE GENOMIC DNA]</scope>
    <source>
        <strain evidence="3">M2/40</strain>
    </source>
</reference>
<dbReference type="Pfam" id="PF04392">
    <property type="entry name" value="ABC_sub_bind"/>
    <property type="match status" value="1"/>
</dbReference>
<feature type="chain" id="PRO_5039287176" description="ABC transporter substrate-binding protein" evidence="1">
    <location>
        <begin position="18"/>
        <end position="330"/>
    </location>
</feature>
<feature type="signal peptide" evidence="1">
    <location>
        <begin position="1"/>
        <end position="17"/>
    </location>
</feature>
<sequence>MVGKKILSIICSLTLTAAMLSGCSGSDSSSNNKIKIGLEQLIEHPALDSAREGFEERMKEKGYEDGKNIEYEYKNAQGDNAITQQIAQNFVSDKKDIIVAIATPTAQAAYNATKDIPIVFTAVTDPVAAELVKTLEKPGTNVTGTSDDVSIEKQFELLKSLVPNAKKVGMLYNTSEANSEVQVNKAKEASSDYGLEIVPKGITNVNEIDAALNSLLGEIDALYIPTDNTIANAAALVNKKAIEKKVPVIAAERGMVENGALATLGIDYKQLGRNTADVVIKIIEGEKPENIAVTTLTDMNLIVNTDTVEALGITLPEDIDSKAEKIQGSN</sequence>
<dbReference type="PROSITE" id="PS51257">
    <property type="entry name" value="PROKAR_LIPOPROTEIN"/>
    <property type="match status" value="1"/>
</dbReference>
<accession>W6S0V3</accession>
<dbReference type="HOGENOM" id="CLU_058196_1_0_9"/>
<evidence type="ECO:0000313" key="3">
    <source>
        <dbReference type="Proteomes" id="UP000019426"/>
    </source>
</evidence>
<dbReference type="CDD" id="cd06325">
    <property type="entry name" value="PBP1_ABC_unchar_transporter"/>
    <property type="match status" value="1"/>
</dbReference>